<accession>A0ABY7JWS9</accession>
<organism evidence="1 2">
    <name type="scientific">Jatrophihabitans cynanchi</name>
    <dbReference type="NCBI Taxonomy" id="2944128"/>
    <lineage>
        <taxon>Bacteria</taxon>
        <taxon>Bacillati</taxon>
        <taxon>Actinomycetota</taxon>
        <taxon>Actinomycetes</taxon>
        <taxon>Jatrophihabitantales</taxon>
        <taxon>Jatrophihabitantaceae</taxon>
        <taxon>Jatrophihabitans</taxon>
    </lineage>
</organism>
<keyword evidence="2" id="KW-1185">Reference proteome</keyword>
<proteinExistence type="predicted"/>
<evidence type="ECO:0000313" key="1">
    <source>
        <dbReference type="EMBL" id="WAX56763.1"/>
    </source>
</evidence>
<gene>
    <name evidence="1" type="ORF">M6B22_19885</name>
</gene>
<protein>
    <submittedName>
        <fullName evidence="1">Uncharacterized protein</fullName>
    </submittedName>
</protein>
<dbReference type="Proteomes" id="UP001164693">
    <property type="component" value="Chromosome"/>
</dbReference>
<name>A0ABY7JWS9_9ACTN</name>
<dbReference type="RefSeq" id="WP_269443297.1">
    <property type="nucleotide sequence ID" value="NZ_CP097463.1"/>
</dbReference>
<reference evidence="1" key="1">
    <citation type="submission" date="2022-05" db="EMBL/GenBank/DDBJ databases">
        <title>Jatrophihabitans sp. SB3-54 whole genome sequence.</title>
        <authorList>
            <person name="Suh M.K."/>
            <person name="Eom M.K."/>
            <person name="Kim J.S."/>
            <person name="Kim H.S."/>
            <person name="Do H.E."/>
            <person name="Shin Y.K."/>
            <person name="Lee J.-S."/>
        </authorList>
    </citation>
    <scope>NUCLEOTIDE SEQUENCE</scope>
    <source>
        <strain evidence="1">SB3-54</strain>
    </source>
</reference>
<evidence type="ECO:0000313" key="2">
    <source>
        <dbReference type="Proteomes" id="UP001164693"/>
    </source>
</evidence>
<dbReference type="EMBL" id="CP097463">
    <property type="protein sequence ID" value="WAX56763.1"/>
    <property type="molecule type" value="Genomic_DNA"/>
</dbReference>
<sequence length="61" mass="6691">MNPIISAALADERMSDLRHAAEVVRRAQVTQSSRARGRTAGAPRLAVPFMAIRGWLARGYL</sequence>